<keyword evidence="2" id="KW-1185">Reference proteome</keyword>
<gene>
    <name evidence="1" type="ORF">WJX74_004464</name>
</gene>
<dbReference type="AlphaFoldDB" id="A0AAW1R2D1"/>
<proteinExistence type="predicted"/>
<accession>A0AAW1R2D1</accession>
<comment type="caution">
    <text evidence="1">The sequence shown here is derived from an EMBL/GenBank/DDBJ whole genome shotgun (WGS) entry which is preliminary data.</text>
</comment>
<dbReference type="EMBL" id="JALJOS010000017">
    <property type="protein sequence ID" value="KAK9827831.1"/>
    <property type="molecule type" value="Genomic_DNA"/>
</dbReference>
<protein>
    <submittedName>
        <fullName evidence="1">Uncharacterized protein</fullName>
    </submittedName>
</protein>
<evidence type="ECO:0000313" key="1">
    <source>
        <dbReference type="EMBL" id="KAK9827831.1"/>
    </source>
</evidence>
<evidence type="ECO:0000313" key="2">
    <source>
        <dbReference type="Proteomes" id="UP001438707"/>
    </source>
</evidence>
<dbReference type="Proteomes" id="UP001438707">
    <property type="component" value="Unassembled WGS sequence"/>
</dbReference>
<sequence length="562" mass="62381">MADVTGCVSELEEKLDQLLETSRLESARDAPDHILQCIERDMDRTQARINGLRPSGGLEVPKNSRELARHLRQITAGLALPVSYSNARQIFRDLRVPPETRRLLLGSLRHVGSSEQVLKVREECMLYVPNGCSMVSSLRTSFAIAAHLHIPVLFDEFQSNHATVYELKVERISHRALYDLPGISPPKVLPLPSMALKAAMLVTRDMILEEHPEKDWDDLETTSLALDMPPSLANMQALVTDQFAERLLRIHALCGNNLRRFWSKAPHSPEDFQWNQHTISAILGLPLGVREKTLLAVAASKGLINGKIAGVALPILLNLGYFPQHRTRGVGSALTSKCKTGDHLDQSGHHLEALGGDVEARMSKAMGDALEGWCQQEEGCAALCKALGLKVEDMIFECGSFRATAPTEAAENDNSGDTAEIDLLIWHKPTQDIYLVSCKLEEHAHSREQSFMRHLEALSRSAHFSSMMAAVQSFRLVAVSLLPQQWRGGAAVRLSGHNSMGFYEEKLRKVRTWQEHLPKSILFADLLQQMDLPLPLPIQQQAEKLLTASPMHSLDRLSSSAG</sequence>
<name>A0AAW1R2D1_9CHLO</name>
<reference evidence="1 2" key="1">
    <citation type="journal article" date="2024" name="Nat. Commun.">
        <title>Phylogenomics reveals the evolutionary origins of lichenization in chlorophyte algae.</title>
        <authorList>
            <person name="Puginier C."/>
            <person name="Libourel C."/>
            <person name="Otte J."/>
            <person name="Skaloud P."/>
            <person name="Haon M."/>
            <person name="Grisel S."/>
            <person name="Petersen M."/>
            <person name="Berrin J.G."/>
            <person name="Delaux P.M."/>
            <person name="Dal Grande F."/>
            <person name="Keller J."/>
        </authorList>
    </citation>
    <scope>NUCLEOTIDE SEQUENCE [LARGE SCALE GENOMIC DNA]</scope>
    <source>
        <strain evidence="1 2">SAG 2145</strain>
    </source>
</reference>
<organism evidence="1 2">
    <name type="scientific">Apatococcus lobatus</name>
    <dbReference type="NCBI Taxonomy" id="904363"/>
    <lineage>
        <taxon>Eukaryota</taxon>
        <taxon>Viridiplantae</taxon>
        <taxon>Chlorophyta</taxon>
        <taxon>core chlorophytes</taxon>
        <taxon>Trebouxiophyceae</taxon>
        <taxon>Chlorellales</taxon>
        <taxon>Chlorellaceae</taxon>
        <taxon>Apatococcus</taxon>
    </lineage>
</organism>